<dbReference type="Proteomes" id="UP000789803">
    <property type="component" value="Unassembled WGS sequence"/>
</dbReference>
<dbReference type="PROSITE" id="PS51257">
    <property type="entry name" value="PROKAR_LIPOPROTEIN"/>
    <property type="match status" value="1"/>
</dbReference>
<dbReference type="RefSeq" id="WP_229932218.1">
    <property type="nucleotide sequence ID" value="NZ_CAJHOF010000003.1"/>
</dbReference>
<comment type="caution">
    <text evidence="2">The sequence shown here is derived from an EMBL/GenBank/DDBJ whole genome shotgun (WGS) entry which is preliminary data.</text>
</comment>
<keyword evidence="1" id="KW-0812">Transmembrane</keyword>
<reference evidence="2 3" key="1">
    <citation type="submission" date="2020-11" db="EMBL/GenBank/DDBJ databases">
        <authorList>
            <person name="Peeters C."/>
        </authorList>
    </citation>
    <scope>NUCLEOTIDE SEQUENCE [LARGE SCALE GENOMIC DNA]</scope>
    <source>
        <strain evidence="2 3">LMG 7974</strain>
    </source>
</reference>
<name>A0ABM8Q3Q8_9BACT</name>
<keyword evidence="1" id="KW-1133">Transmembrane helix</keyword>
<evidence type="ECO:0000256" key="1">
    <source>
        <dbReference type="SAM" id="Phobius"/>
    </source>
</evidence>
<keyword evidence="1" id="KW-0472">Membrane</keyword>
<sequence length="161" mass="18540">MSKNSKKTFWPYGIVLSIIACVIACVATIIISLDYPVEMDNIYFQNKQKVDQNINEILASQKEFDDKFGIKLLNDEIKINALNEIKISIKNKTQNSKITSYKAMMTRPETNAFNVELNATLTDGFLTTKFNPSLIGRWQFMLQLQDENATGYYRFELFANE</sequence>
<organism evidence="2 3">
    <name type="scientific">Campylobacter majalis</name>
    <dbReference type="NCBI Taxonomy" id="2790656"/>
    <lineage>
        <taxon>Bacteria</taxon>
        <taxon>Pseudomonadati</taxon>
        <taxon>Campylobacterota</taxon>
        <taxon>Epsilonproteobacteria</taxon>
        <taxon>Campylobacterales</taxon>
        <taxon>Campylobacteraceae</taxon>
        <taxon>Campylobacter</taxon>
    </lineage>
</organism>
<gene>
    <name evidence="2" type="ORF">LMG7974_00395</name>
</gene>
<protein>
    <recommendedName>
        <fullName evidence="4">Lipoprotein</fullName>
    </recommendedName>
</protein>
<evidence type="ECO:0000313" key="3">
    <source>
        <dbReference type="Proteomes" id="UP000789803"/>
    </source>
</evidence>
<dbReference type="Pfam" id="PF05751">
    <property type="entry name" value="FixH"/>
    <property type="match status" value="1"/>
</dbReference>
<accession>A0ABM8Q3Q8</accession>
<dbReference type="InterPro" id="IPR008620">
    <property type="entry name" value="FixH"/>
</dbReference>
<evidence type="ECO:0000313" key="2">
    <source>
        <dbReference type="EMBL" id="CAD7287516.1"/>
    </source>
</evidence>
<feature type="transmembrane region" description="Helical" evidence="1">
    <location>
        <begin position="12"/>
        <end position="33"/>
    </location>
</feature>
<keyword evidence="3" id="KW-1185">Reference proteome</keyword>
<evidence type="ECO:0008006" key="4">
    <source>
        <dbReference type="Google" id="ProtNLM"/>
    </source>
</evidence>
<proteinExistence type="predicted"/>
<dbReference type="EMBL" id="CAJHOF010000003">
    <property type="protein sequence ID" value="CAD7287516.1"/>
    <property type="molecule type" value="Genomic_DNA"/>
</dbReference>